<sequence>MTTKTETNVYDQVFENMKKAADAGLKMQQEAIAQWTALWPGVASPQSVWVDKVREFQKQWGEVVSELAHRHRATLDQQYDAAVESFEEALQIGESTDPQEFRKRTEQFFRKTLDCMREASEAQMKEYQEAMAKLSELVTKAGS</sequence>
<accession>A0A5B9MLA9</accession>
<name>A0A5B9MLA9_9BACT</name>
<dbReference type="EMBL" id="CP036264">
    <property type="protein sequence ID" value="QEG00761.1"/>
    <property type="molecule type" value="Genomic_DNA"/>
</dbReference>
<evidence type="ECO:0000313" key="2">
    <source>
        <dbReference type="EMBL" id="QEG00761.1"/>
    </source>
</evidence>
<dbReference type="RefSeq" id="WP_147869944.1">
    <property type="nucleotide sequence ID" value="NZ_CP036264.1"/>
</dbReference>
<evidence type="ECO:0000256" key="1">
    <source>
        <dbReference type="SAM" id="Coils"/>
    </source>
</evidence>
<evidence type="ECO:0008006" key="4">
    <source>
        <dbReference type="Google" id="ProtNLM"/>
    </source>
</evidence>
<keyword evidence="3" id="KW-1185">Reference proteome</keyword>
<organism evidence="2 3">
    <name type="scientific">Stieleria maiorica</name>
    <dbReference type="NCBI Taxonomy" id="2795974"/>
    <lineage>
        <taxon>Bacteria</taxon>
        <taxon>Pseudomonadati</taxon>
        <taxon>Planctomycetota</taxon>
        <taxon>Planctomycetia</taxon>
        <taxon>Pirellulales</taxon>
        <taxon>Pirellulaceae</taxon>
        <taxon>Stieleria</taxon>
    </lineage>
</organism>
<evidence type="ECO:0000313" key="3">
    <source>
        <dbReference type="Proteomes" id="UP000321353"/>
    </source>
</evidence>
<proteinExistence type="predicted"/>
<dbReference type="Proteomes" id="UP000321353">
    <property type="component" value="Chromosome"/>
</dbReference>
<reference evidence="2 3" key="1">
    <citation type="submission" date="2019-02" db="EMBL/GenBank/DDBJ databases">
        <title>Planctomycetal bacteria perform biofilm scaping via a novel small molecule.</title>
        <authorList>
            <person name="Jeske O."/>
            <person name="Boedeker C."/>
            <person name="Wiegand S."/>
            <person name="Breitling P."/>
            <person name="Kallscheuer N."/>
            <person name="Jogler M."/>
            <person name="Rohde M."/>
            <person name="Petersen J."/>
            <person name="Medema M.H."/>
            <person name="Surup F."/>
            <person name="Jogler C."/>
        </authorList>
    </citation>
    <scope>NUCLEOTIDE SEQUENCE [LARGE SCALE GENOMIC DNA]</scope>
    <source>
        <strain evidence="2 3">Mal15</strain>
    </source>
</reference>
<dbReference type="KEGG" id="smam:Mal15_48330"/>
<feature type="coiled-coil region" evidence="1">
    <location>
        <begin position="110"/>
        <end position="137"/>
    </location>
</feature>
<keyword evidence="1" id="KW-0175">Coiled coil</keyword>
<dbReference type="AlphaFoldDB" id="A0A5B9MLA9"/>
<gene>
    <name evidence="2" type="ORF">Mal15_48330</name>
</gene>
<protein>
    <recommendedName>
        <fullName evidence="4">Phasin domain-containing protein</fullName>
    </recommendedName>
</protein>